<name>A0ABT5VL67_9BACI</name>
<accession>A0ABT5VL67</accession>
<dbReference type="Proteomes" id="UP001148125">
    <property type="component" value="Unassembled WGS sequence"/>
</dbReference>
<evidence type="ECO:0000313" key="5">
    <source>
        <dbReference type="EMBL" id="MDE5416042.1"/>
    </source>
</evidence>
<evidence type="ECO:0000256" key="2">
    <source>
        <dbReference type="ARBA" id="ARBA00029447"/>
    </source>
</evidence>
<comment type="similarity">
    <text evidence="2">Belongs to the methyl-accepting chemotaxis (MCP) protein family.</text>
</comment>
<dbReference type="InterPro" id="IPR004090">
    <property type="entry name" value="Chemotax_Me-accpt_rcpt"/>
</dbReference>
<dbReference type="PANTHER" id="PTHR32089">
    <property type="entry name" value="METHYL-ACCEPTING CHEMOTAXIS PROTEIN MCPB"/>
    <property type="match status" value="1"/>
</dbReference>
<evidence type="ECO:0000313" key="6">
    <source>
        <dbReference type="Proteomes" id="UP001148125"/>
    </source>
</evidence>
<dbReference type="PANTHER" id="PTHR32089:SF112">
    <property type="entry name" value="LYSOZYME-LIKE PROTEIN-RELATED"/>
    <property type="match status" value="1"/>
</dbReference>
<dbReference type="SUPFAM" id="SSF58104">
    <property type="entry name" value="Methyl-accepting chemotaxis protein (MCP) signaling domain"/>
    <property type="match status" value="1"/>
</dbReference>
<keyword evidence="6" id="KW-1185">Reference proteome</keyword>
<reference evidence="5" key="1">
    <citation type="submission" date="2024-05" db="EMBL/GenBank/DDBJ databases">
        <title>Alkalihalobacillus sp. strain MEB203 novel alkaliphilic bacterium from Lonar Lake, India.</title>
        <authorList>
            <person name="Joshi A."/>
            <person name="Thite S."/>
            <person name="Mengade P."/>
        </authorList>
    </citation>
    <scope>NUCLEOTIDE SEQUENCE</scope>
    <source>
        <strain evidence="5">MEB 203</strain>
    </source>
</reference>
<feature type="domain" description="Methyl-accepting transducer" evidence="4">
    <location>
        <begin position="90"/>
        <end position="253"/>
    </location>
</feature>
<proteinExistence type="inferred from homology"/>
<dbReference type="PROSITE" id="PS50111">
    <property type="entry name" value="CHEMOTAXIS_TRANSDUC_2"/>
    <property type="match status" value="1"/>
</dbReference>
<dbReference type="Gene3D" id="1.10.287.950">
    <property type="entry name" value="Methyl-accepting chemotaxis protein"/>
    <property type="match status" value="1"/>
</dbReference>
<dbReference type="SMART" id="SM00283">
    <property type="entry name" value="MA"/>
    <property type="match status" value="1"/>
</dbReference>
<dbReference type="EMBL" id="JAOTPO010000025">
    <property type="protein sequence ID" value="MDE5416042.1"/>
    <property type="molecule type" value="Genomic_DNA"/>
</dbReference>
<dbReference type="Pfam" id="PF00015">
    <property type="entry name" value="MCPsignal"/>
    <property type="match status" value="1"/>
</dbReference>
<evidence type="ECO:0000259" key="4">
    <source>
        <dbReference type="PROSITE" id="PS50111"/>
    </source>
</evidence>
<evidence type="ECO:0000256" key="1">
    <source>
        <dbReference type="ARBA" id="ARBA00023224"/>
    </source>
</evidence>
<dbReference type="InterPro" id="IPR004089">
    <property type="entry name" value="MCPsignal_dom"/>
</dbReference>
<gene>
    <name evidence="5" type="ORF">N7Z68_22190</name>
</gene>
<sequence>MLPDVGIGISNTEEWIAYFPGRKINLGVKKGIKINPEEPLADCIKNNKIIEQEVPAEFFGFPFKGLAAPIVVKNEVIGALAIQIQEQNEKELRSIADQILTSITQANERIAKISKSAEGLSDISNSLLDQSHQASKQMESTDEVIKFIKKIADQTNLLGLNASIEAARAGDRGRGFDVVAKEIRKLSNETVSSTEKISNTLTNMKQSINGITTAIEKVVTVGREQALSTEEISSFIDDIEKMSKELNKYASEL</sequence>
<evidence type="ECO:0000256" key="3">
    <source>
        <dbReference type="PROSITE-ProRule" id="PRU00284"/>
    </source>
</evidence>
<dbReference type="PRINTS" id="PR00260">
    <property type="entry name" value="CHEMTRNSDUCR"/>
</dbReference>
<keyword evidence="1 3" id="KW-0807">Transducer</keyword>
<comment type="caution">
    <text evidence="5">The sequence shown here is derived from an EMBL/GenBank/DDBJ whole genome shotgun (WGS) entry which is preliminary data.</text>
</comment>
<protein>
    <submittedName>
        <fullName evidence="5">Methyl-accepting chemotaxis protein</fullName>
    </submittedName>
</protein>
<organism evidence="5 6">
    <name type="scientific">Alkalihalobacterium chitinilyticum</name>
    <dbReference type="NCBI Taxonomy" id="2980103"/>
    <lineage>
        <taxon>Bacteria</taxon>
        <taxon>Bacillati</taxon>
        <taxon>Bacillota</taxon>
        <taxon>Bacilli</taxon>
        <taxon>Bacillales</taxon>
        <taxon>Bacillaceae</taxon>
        <taxon>Alkalihalobacterium</taxon>
    </lineage>
</organism>